<keyword evidence="3" id="KW-0285">Flavoprotein</keyword>
<dbReference type="Pfam" id="PF00881">
    <property type="entry name" value="Nitroreductase"/>
    <property type="match status" value="1"/>
</dbReference>
<evidence type="ECO:0000256" key="3">
    <source>
        <dbReference type="ARBA" id="ARBA00022630"/>
    </source>
</evidence>
<name>A0A1H7S0Z2_OLID1</name>
<evidence type="ECO:0000256" key="2">
    <source>
        <dbReference type="ARBA" id="ARBA00007118"/>
    </source>
</evidence>
<dbReference type="SUPFAM" id="SSF55469">
    <property type="entry name" value="FMN-dependent nitroreductase-like"/>
    <property type="match status" value="1"/>
</dbReference>
<evidence type="ECO:0000256" key="4">
    <source>
        <dbReference type="ARBA" id="ARBA00022643"/>
    </source>
</evidence>
<keyword evidence="10" id="KW-1185">Reference proteome</keyword>
<dbReference type="InterPro" id="IPR026021">
    <property type="entry name" value="YdjA-like"/>
</dbReference>
<dbReference type="STRING" id="407022.SAMN05661044_03025"/>
<protein>
    <submittedName>
        <fullName evidence="9">Nitroreductase</fullName>
    </submittedName>
</protein>
<sequence length="157" mass="17830">MTKVEEIILNNIKYRRSIFPVSYIEKQIPNEIILALLECANYAPNHKLTQPWRFTVFKGKGLEKLGNKMADLYKEKTSPESFLQKKYEVTKDKIRRSAAVIAIHIKYSDSIPRWEEIAAVGGAVQNLWLAAKAKGIGGYWSTPNTISEMGPFLNLGE</sequence>
<accession>A0A1H7S0Z2</accession>
<dbReference type="PANTHER" id="PTHR43821">
    <property type="entry name" value="NAD(P)H NITROREDUCTASE YDJA-RELATED"/>
    <property type="match status" value="1"/>
</dbReference>
<proteinExistence type="inferred from homology"/>
<keyword evidence="5" id="KW-0521">NADP</keyword>
<reference evidence="10" key="1">
    <citation type="submission" date="2016-10" db="EMBL/GenBank/DDBJ databases">
        <authorList>
            <person name="Varghese N."/>
            <person name="Submissions S."/>
        </authorList>
    </citation>
    <scope>NUCLEOTIDE SEQUENCE [LARGE SCALE GENOMIC DNA]</scope>
    <source>
        <strain evidence="10">DSM 18733</strain>
    </source>
</reference>
<dbReference type="Gene3D" id="3.40.109.10">
    <property type="entry name" value="NADH Oxidase"/>
    <property type="match status" value="1"/>
</dbReference>
<dbReference type="GO" id="GO:0016491">
    <property type="term" value="F:oxidoreductase activity"/>
    <property type="evidence" value="ECO:0007669"/>
    <property type="project" value="UniProtKB-KW"/>
</dbReference>
<keyword evidence="4" id="KW-0288">FMN</keyword>
<organism evidence="9 10">
    <name type="scientific">Olivibacter domesticus</name>
    <name type="common">Pseudosphingobacterium domesticum</name>
    <dbReference type="NCBI Taxonomy" id="407022"/>
    <lineage>
        <taxon>Bacteria</taxon>
        <taxon>Pseudomonadati</taxon>
        <taxon>Bacteroidota</taxon>
        <taxon>Sphingobacteriia</taxon>
        <taxon>Sphingobacteriales</taxon>
        <taxon>Sphingobacteriaceae</taxon>
        <taxon>Olivibacter</taxon>
    </lineage>
</organism>
<dbReference type="RefSeq" id="WP_238383781.1">
    <property type="nucleotide sequence ID" value="NZ_FOAF01000003.1"/>
</dbReference>
<dbReference type="PANTHER" id="PTHR43821:SF1">
    <property type="entry name" value="NAD(P)H NITROREDUCTASE YDJA-RELATED"/>
    <property type="match status" value="1"/>
</dbReference>
<dbReference type="CDD" id="cd02135">
    <property type="entry name" value="YdjA-like"/>
    <property type="match status" value="1"/>
</dbReference>
<dbReference type="InterPro" id="IPR000415">
    <property type="entry name" value="Nitroreductase-like"/>
</dbReference>
<dbReference type="AlphaFoldDB" id="A0A1H7S0Z2"/>
<evidence type="ECO:0000256" key="5">
    <source>
        <dbReference type="ARBA" id="ARBA00022857"/>
    </source>
</evidence>
<dbReference type="EMBL" id="FOAF01000003">
    <property type="protein sequence ID" value="SEL66163.1"/>
    <property type="molecule type" value="Genomic_DNA"/>
</dbReference>
<dbReference type="InterPro" id="IPR029479">
    <property type="entry name" value="Nitroreductase"/>
</dbReference>
<evidence type="ECO:0000256" key="1">
    <source>
        <dbReference type="ARBA" id="ARBA00001917"/>
    </source>
</evidence>
<feature type="domain" description="Nitroreductase" evidence="8">
    <location>
        <begin position="12"/>
        <end position="154"/>
    </location>
</feature>
<gene>
    <name evidence="9" type="ORF">SAMN05661044_03025</name>
</gene>
<evidence type="ECO:0000313" key="9">
    <source>
        <dbReference type="EMBL" id="SEL66163.1"/>
    </source>
</evidence>
<evidence type="ECO:0000313" key="10">
    <source>
        <dbReference type="Proteomes" id="UP000199421"/>
    </source>
</evidence>
<dbReference type="Proteomes" id="UP000199421">
    <property type="component" value="Unassembled WGS sequence"/>
</dbReference>
<comment type="similarity">
    <text evidence="2">Belongs to the nitroreductase family.</text>
</comment>
<dbReference type="InterPro" id="IPR052530">
    <property type="entry name" value="NAD(P)H_nitroreductase"/>
</dbReference>
<keyword evidence="6" id="KW-0560">Oxidoreductase</keyword>
<evidence type="ECO:0000256" key="7">
    <source>
        <dbReference type="ARBA" id="ARBA00023027"/>
    </source>
</evidence>
<evidence type="ECO:0000256" key="6">
    <source>
        <dbReference type="ARBA" id="ARBA00023002"/>
    </source>
</evidence>
<keyword evidence="7" id="KW-0520">NAD</keyword>
<comment type="cofactor">
    <cofactor evidence="1">
        <name>FMN</name>
        <dbReference type="ChEBI" id="CHEBI:58210"/>
    </cofactor>
</comment>
<evidence type="ECO:0000259" key="8">
    <source>
        <dbReference type="Pfam" id="PF00881"/>
    </source>
</evidence>